<dbReference type="PROSITE" id="PS00070">
    <property type="entry name" value="ALDEHYDE_DEHYDR_CYS"/>
    <property type="match status" value="1"/>
</dbReference>
<dbReference type="InterPro" id="IPR015590">
    <property type="entry name" value="Aldehyde_DH_dom"/>
</dbReference>
<evidence type="ECO:0000313" key="3">
    <source>
        <dbReference type="EMBL" id="MBA8823906.1"/>
    </source>
</evidence>
<dbReference type="Gene3D" id="3.40.605.10">
    <property type="entry name" value="Aldehyde Dehydrogenase, Chain A, domain 1"/>
    <property type="match status" value="1"/>
</dbReference>
<reference evidence="3 4" key="1">
    <citation type="submission" date="2020-07" db="EMBL/GenBank/DDBJ databases">
        <title>Sequencing the genomes of 1000 actinobacteria strains.</title>
        <authorList>
            <person name="Klenk H.-P."/>
        </authorList>
    </citation>
    <scope>NUCLEOTIDE SEQUENCE [LARGE SCALE GENOMIC DNA]</scope>
    <source>
        <strain evidence="3 4">DSM 45975</strain>
    </source>
</reference>
<evidence type="ECO:0000259" key="2">
    <source>
        <dbReference type="Pfam" id="PF00171"/>
    </source>
</evidence>
<dbReference type="Pfam" id="PF00171">
    <property type="entry name" value="Aldedh"/>
    <property type="match status" value="1"/>
</dbReference>
<dbReference type="PANTHER" id="PTHR43353:SF5">
    <property type="entry name" value="SUCCINATE-SEMIALDEHYDE DEHYDROGENASE, MITOCHONDRIAL"/>
    <property type="match status" value="1"/>
</dbReference>
<evidence type="ECO:0000256" key="1">
    <source>
        <dbReference type="ARBA" id="ARBA00023002"/>
    </source>
</evidence>
<dbReference type="RefSeq" id="WP_182543115.1">
    <property type="nucleotide sequence ID" value="NZ_JACGWZ010000001.1"/>
</dbReference>
<dbReference type="GO" id="GO:0004777">
    <property type="term" value="F:succinate-semialdehyde dehydrogenase (NAD+) activity"/>
    <property type="evidence" value="ECO:0007669"/>
    <property type="project" value="TreeGrafter"/>
</dbReference>
<accession>A0A839DUG2</accession>
<dbReference type="Gene3D" id="3.40.309.10">
    <property type="entry name" value="Aldehyde Dehydrogenase, Chain A, domain 2"/>
    <property type="match status" value="1"/>
</dbReference>
<comment type="caution">
    <text evidence="3">The sequence shown here is derived from an EMBL/GenBank/DDBJ whole genome shotgun (WGS) entry which is preliminary data.</text>
</comment>
<dbReference type="EMBL" id="JACGWZ010000001">
    <property type="protein sequence ID" value="MBA8823906.1"/>
    <property type="molecule type" value="Genomic_DNA"/>
</dbReference>
<dbReference type="InterPro" id="IPR050740">
    <property type="entry name" value="Aldehyde_DH_Superfamily"/>
</dbReference>
<sequence length="471" mass="49286">MNTTYIPAARIGGHSLDGVTHDVIDPATGAAFASVGWAGATDVEHAVGVATDAFAAWSTTPARERASALRGIAADLRAEAAEIAPAIAAESGKLLAEATGEVEFSAKYFDWFAEAPAIAEEEAGRVTPMRRFRVRRHPVGVVAAIGTWNFPLSIPARKIAASIAAGCPTVLKPSERTPVSSDALVRICERHLPVGVIGQVIGDGIEISNALIDDPRVAAVTFTGATPIGKIIAERAGRTMTRACLELGGRAPFIVREDADVADAVDHLMIANLRNNGESCIAANTVFVPTSLSEEFRCVLAARIEATRPGAQSEAEADFGPLIDMDAVERLTALVDKAEQAGKRVVRGQAGPDSGAFMAAAVVEDARDTELFEQEIFGPVLALVTYDDEDAVVEEVNAWGVGLAGYVCGRDLAAAQNLAERLRIGIVGINNGAPNTPEVPFGGFGASGIGREGGMDGYDEFTELQTISIAR</sequence>
<gene>
    <name evidence="3" type="ORF">FHX42_001235</name>
</gene>
<dbReference type="GO" id="GO:0009450">
    <property type="term" value="P:gamma-aminobutyric acid catabolic process"/>
    <property type="evidence" value="ECO:0007669"/>
    <property type="project" value="TreeGrafter"/>
</dbReference>
<dbReference type="InterPro" id="IPR016160">
    <property type="entry name" value="Ald_DH_CS_CYS"/>
</dbReference>
<dbReference type="EC" id="1.2.1.79" evidence="3"/>
<dbReference type="AlphaFoldDB" id="A0A839DUG2"/>
<dbReference type="GO" id="GO:0036243">
    <property type="term" value="F:succinate-semialdehyde dehydrogenase (NADP+) activity"/>
    <property type="evidence" value="ECO:0007669"/>
    <property type="project" value="UniProtKB-EC"/>
</dbReference>
<dbReference type="EC" id="1.2.1.20" evidence="3"/>
<dbReference type="SUPFAM" id="SSF53720">
    <property type="entry name" value="ALDH-like"/>
    <property type="match status" value="1"/>
</dbReference>
<keyword evidence="4" id="KW-1185">Reference proteome</keyword>
<dbReference type="InterPro" id="IPR016162">
    <property type="entry name" value="Ald_DH_N"/>
</dbReference>
<dbReference type="Proteomes" id="UP000569329">
    <property type="component" value="Unassembled WGS sequence"/>
</dbReference>
<organism evidence="3 4">
    <name type="scientific">Halosaccharopolyspora lacisalsi</name>
    <dbReference type="NCBI Taxonomy" id="1000566"/>
    <lineage>
        <taxon>Bacteria</taxon>
        <taxon>Bacillati</taxon>
        <taxon>Actinomycetota</taxon>
        <taxon>Actinomycetes</taxon>
        <taxon>Pseudonocardiales</taxon>
        <taxon>Pseudonocardiaceae</taxon>
        <taxon>Halosaccharopolyspora</taxon>
    </lineage>
</organism>
<dbReference type="FunFam" id="3.40.605.10:FF:000063">
    <property type="entry name" value="Succinate-semialdehyde dehydrogenase, mitochondrial"/>
    <property type="match status" value="1"/>
</dbReference>
<dbReference type="EC" id="1.2.1.16" evidence="3"/>
<protein>
    <submittedName>
        <fullName evidence="3">Succinate-semialdehyde dehydrogenase/glutarate-semialdehyde dehydrogenase</fullName>
        <ecNumber evidence="3">1.2.1.16</ecNumber>
        <ecNumber evidence="3">1.2.1.20</ecNumber>
        <ecNumber evidence="3">1.2.1.79</ecNumber>
    </submittedName>
</protein>
<proteinExistence type="predicted"/>
<keyword evidence="1 3" id="KW-0560">Oxidoreductase</keyword>
<name>A0A839DUG2_9PSEU</name>
<dbReference type="InterPro" id="IPR016161">
    <property type="entry name" value="Ald_DH/histidinol_DH"/>
</dbReference>
<feature type="domain" description="Aldehyde dehydrogenase" evidence="2">
    <location>
        <begin position="20"/>
        <end position="467"/>
    </location>
</feature>
<dbReference type="InterPro" id="IPR016163">
    <property type="entry name" value="Ald_DH_C"/>
</dbReference>
<dbReference type="PANTHER" id="PTHR43353">
    <property type="entry name" value="SUCCINATE-SEMIALDEHYDE DEHYDROGENASE, MITOCHONDRIAL"/>
    <property type="match status" value="1"/>
</dbReference>
<evidence type="ECO:0000313" key="4">
    <source>
        <dbReference type="Proteomes" id="UP000569329"/>
    </source>
</evidence>
<dbReference type="GO" id="GO:0102810">
    <property type="term" value="F:glutarate-semialdehyde dehydrogenase (NADP+) activity"/>
    <property type="evidence" value="ECO:0007669"/>
    <property type="project" value="UniProtKB-EC"/>
</dbReference>